<evidence type="ECO:0000313" key="1">
    <source>
        <dbReference type="EMBL" id="CAD8676187.1"/>
    </source>
</evidence>
<dbReference type="AlphaFoldDB" id="A0A7S0RFK6"/>
<accession>A0A7S0RFK6</accession>
<sequence>MVREDIALGGMGCTSLAVEYATRNIQSLVRSLAQGPTAISRAVRHLLAAGITNWDQLLDSTGTRMIDGAAMEHEGRRTTAKTVRRILPRGNCTITNPCHRP</sequence>
<gene>
    <name evidence="1" type="ORF">CLEI1391_LOCUS7310</name>
</gene>
<dbReference type="EMBL" id="HBFB01012934">
    <property type="protein sequence ID" value="CAD8676187.1"/>
    <property type="molecule type" value="Transcribed_RNA"/>
</dbReference>
<proteinExistence type="predicted"/>
<organism evidence="1">
    <name type="scientific">Chlamydomonas leiostraca</name>
    <dbReference type="NCBI Taxonomy" id="1034604"/>
    <lineage>
        <taxon>Eukaryota</taxon>
        <taxon>Viridiplantae</taxon>
        <taxon>Chlorophyta</taxon>
        <taxon>core chlorophytes</taxon>
        <taxon>Chlorophyceae</taxon>
        <taxon>CS clade</taxon>
        <taxon>Chlamydomonadales</taxon>
        <taxon>Chlamydomonadaceae</taxon>
        <taxon>Chlamydomonas</taxon>
    </lineage>
</organism>
<protein>
    <submittedName>
        <fullName evidence="1">Uncharacterized protein</fullName>
    </submittedName>
</protein>
<reference evidence="1" key="1">
    <citation type="submission" date="2021-01" db="EMBL/GenBank/DDBJ databases">
        <authorList>
            <person name="Corre E."/>
            <person name="Pelletier E."/>
            <person name="Niang G."/>
            <person name="Scheremetjew M."/>
            <person name="Finn R."/>
            <person name="Kale V."/>
            <person name="Holt S."/>
            <person name="Cochrane G."/>
            <person name="Meng A."/>
            <person name="Brown T."/>
            <person name="Cohen L."/>
        </authorList>
    </citation>
    <scope>NUCLEOTIDE SEQUENCE</scope>
    <source>
        <strain evidence="1">SAG 11-49</strain>
    </source>
</reference>
<name>A0A7S0RFK6_9CHLO</name>